<dbReference type="Pfam" id="PF04230">
    <property type="entry name" value="PS_pyruv_trans"/>
    <property type="match status" value="1"/>
</dbReference>
<organism evidence="2 3">
    <name type="scientific">Marivirga atlantica</name>
    <dbReference type="NCBI Taxonomy" id="1548457"/>
    <lineage>
        <taxon>Bacteria</taxon>
        <taxon>Pseudomonadati</taxon>
        <taxon>Bacteroidota</taxon>
        <taxon>Cytophagia</taxon>
        <taxon>Cytophagales</taxon>
        <taxon>Marivirgaceae</taxon>
        <taxon>Marivirga</taxon>
    </lineage>
</organism>
<comment type="caution">
    <text evidence="2">The sequence shown here is derived from an EMBL/GenBank/DDBJ whole genome shotgun (WGS) entry which is preliminary data.</text>
</comment>
<dbReference type="Proteomes" id="UP000642920">
    <property type="component" value="Unassembled WGS sequence"/>
</dbReference>
<dbReference type="GO" id="GO:0016740">
    <property type="term" value="F:transferase activity"/>
    <property type="evidence" value="ECO:0007669"/>
    <property type="project" value="UniProtKB-KW"/>
</dbReference>
<protein>
    <submittedName>
        <fullName evidence="2">Polysaccharide pyruvyl transferase family protein</fullName>
    </submittedName>
</protein>
<name>A0A937ACS4_9BACT</name>
<evidence type="ECO:0000313" key="3">
    <source>
        <dbReference type="Proteomes" id="UP000642920"/>
    </source>
</evidence>
<sequence length="352" mass="40638">MYHKNIYLDTIIEQQKLIYNCLGQCLSSKSKVALLDFPNHNNVGDNAIWLGEKAALKKIGVEVVYQCDIYTFSEKALHKKLGKGGIVLLHGGGNLGSVWPEHQNFRERIISTLKDYSIIQLPQSVFFDNDAEKYKFGKVAKEHPDLKILVRDKISFDVLNELNLQVELCPDMAFALGALLRKGKPKVDAVWLSRTDHESAGHSIENTRFKIEKLDWLMGEPGRYYSRFSPKITVRIRRLVQRIFRNSTFVRNKLWKINANQFDLLAQRRLNRGIRILSRGKIIITDRLHGHIISTLIGKPQLLFDNHYKKIGNYRACFEPDHQAIFYDPTKKSDLKKEISNLLAISDQTNYE</sequence>
<dbReference type="AlphaFoldDB" id="A0A937ACS4"/>
<feature type="domain" description="Polysaccharide pyruvyl transferase" evidence="1">
    <location>
        <begin position="42"/>
        <end position="308"/>
    </location>
</feature>
<evidence type="ECO:0000259" key="1">
    <source>
        <dbReference type="Pfam" id="PF04230"/>
    </source>
</evidence>
<keyword evidence="3" id="KW-1185">Reference proteome</keyword>
<reference evidence="2" key="1">
    <citation type="submission" date="2021-01" db="EMBL/GenBank/DDBJ databases">
        <title>Marivirga sp. nov., isolated from intertidal surface sediments.</title>
        <authorList>
            <person name="Zhang M."/>
        </authorList>
    </citation>
    <scope>NUCLEOTIDE SEQUENCE</scope>
    <source>
        <strain evidence="2">SM1354</strain>
    </source>
</reference>
<dbReference type="RefSeq" id="WP_201922936.1">
    <property type="nucleotide sequence ID" value="NZ_JAERQG010000004.1"/>
</dbReference>
<accession>A0A937ACS4</accession>
<keyword evidence="2" id="KW-0808">Transferase</keyword>
<gene>
    <name evidence="2" type="ORF">JKP34_14330</name>
</gene>
<dbReference type="EMBL" id="JAERQG010000004">
    <property type="protein sequence ID" value="MBL0766440.1"/>
    <property type="molecule type" value="Genomic_DNA"/>
</dbReference>
<proteinExistence type="predicted"/>
<dbReference type="InterPro" id="IPR007345">
    <property type="entry name" value="Polysacch_pyruvyl_Trfase"/>
</dbReference>
<evidence type="ECO:0000313" key="2">
    <source>
        <dbReference type="EMBL" id="MBL0766440.1"/>
    </source>
</evidence>